<keyword evidence="3" id="KW-1185">Reference proteome</keyword>
<feature type="region of interest" description="Disordered" evidence="1">
    <location>
        <begin position="1"/>
        <end position="41"/>
    </location>
</feature>
<dbReference type="EMBL" id="ML991876">
    <property type="protein sequence ID" value="KAF2229078.1"/>
    <property type="molecule type" value="Genomic_DNA"/>
</dbReference>
<protein>
    <recommendedName>
        <fullName evidence="4">Myb-like domain-containing protein</fullName>
    </recommendedName>
</protein>
<evidence type="ECO:0000313" key="3">
    <source>
        <dbReference type="Proteomes" id="UP000800092"/>
    </source>
</evidence>
<reference evidence="2" key="1">
    <citation type="journal article" date="2020" name="Stud. Mycol.">
        <title>101 Dothideomycetes genomes: a test case for predicting lifestyles and emergence of pathogens.</title>
        <authorList>
            <person name="Haridas S."/>
            <person name="Albert R."/>
            <person name="Binder M."/>
            <person name="Bloem J."/>
            <person name="Labutti K."/>
            <person name="Salamov A."/>
            <person name="Andreopoulos B."/>
            <person name="Baker S."/>
            <person name="Barry K."/>
            <person name="Bills G."/>
            <person name="Bluhm B."/>
            <person name="Cannon C."/>
            <person name="Castanera R."/>
            <person name="Culley D."/>
            <person name="Daum C."/>
            <person name="Ezra D."/>
            <person name="Gonzalez J."/>
            <person name="Henrissat B."/>
            <person name="Kuo A."/>
            <person name="Liang C."/>
            <person name="Lipzen A."/>
            <person name="Lutzoni F."/>
            <person name="Magnuson J."/>
            <person name="Mondo S."/>
            <person name="Nolan M."/>
            <person name="Ohm R."/>
            <person name="Pangilinan J."/>
            <person name="Park H.-J."/>
            <person name="Ramirez L."/>
            <person name="Alfaro M."/>
            <person name="Sun H."/>
            <person name="Tritt A."/>
            <person name="Yoshinaga Y."/>
            <person name="Zwiers L.-H."/>
            <person name="Turgeon B."/>
            <person name="Goodwin S."/>
            <person name="Spatafora J."/>
            <person name="Crous P."/>
            <person name="Grigoriev I."/>
        </authorList>
    </citation>
    <scope>NUCLEOTIDE SEQUENCE</scope>
    <source>
        <strain evidence="2">Tuck. ex Michener</strain>
    </source>
</reference>
<proteinExistence type="predicted"/>
<dbReference type="Proteomes" id="UP000800092">
    <property type="component" value="Unassembled WGS sequence"/>
</dbReference>
<evidence type="ECO:0000313" key="2">
    <source>
        <dbReference type="EMBL" id="KAF2229078.1"/>
    </source>
</evidence>
<evidence type="ECO:0008006" key="4">
    <source>
        <dbReference type="Google" id="ProtNLM"/>
    </source>
</evidence>
<dbReference type="AlphaFoldDB" id="A0A6A6GU26"/>
<evidence type="ECO:0000256" key="1">
    <source>
        <dbReference type="SAM" id="MobiDB-lite"/>
    </source>
</evidence>
<feature type="region of interest" description="Disordered" evidence="1">
    <location>
        <begin position="62"/>
        <end position="86"/>
    </location>
</feature>
<dbReference type="OrthoDB" id="2143914at2759"/>
<name>A0A6A6GU26_VIRVR</name>
<accession>A0A6A6GU26</accession>
<feature type="compositionally biased region" description="Basic and acidic residues" evidence="1">
    <location>
        <begin position="1"/>
        <end position="23"/>
    </location>
</feature>
<sequence>MNSHNNIDKCQHPTWNGKEDHPDPLATQQKLNNGSQNAPRQGVKLDMYKLNVLADLASTLPYLPAPEKTGSETETESELGTSQDLPERPTAWEILLKAADEEYKKDCRVHRIQLKLETEDSHMSGRLKKWHKPWTTAENAALLTLKAEGLSFKDMERLLPGRFSSAIQQRWYRIRHKIERHTRRGDGVIQPPSLAATPLATTTSTKDQYIGRTNGSKYWPHNEVNLRS</sequence>
<organism evidence="2 3">
    <name type="scientific">Viridothelium virens</name>
    <name type="common">Speckled blister lichen</name>
    <name type="synonym">Trypethelium virens</name>
    <dbReference type="NCBI Taxonomy" id="1048519"/>
    <lineage>
        <taxon>Eukaryota</taxon>
        <taxon>Fungi</taxon>
        <taxon>Dikarya</taxon>
        <taxon>Ascomycota</taxon>
        <taxon>Pezizomycotina</taxon>
        <taxon>Dothideomycetes</taxon>
        <taxon>Dothideomycetes incertae sedis</taxon>
        <taxon>Trypetheliales</taxon>
        <taxon>Trypetheliaceae</taxon>
        <taxon>Viridothelium</taxon>
    </lineage>
</organism>
<feature type="compositionally biased region" description="Polar residues" evidence="1">
    <location>
        <begin position="26"/>
        <end position="39"/>
    </location>
</feature>
<gene>
    <name evidence="2" type="ORF">EV356DRAFT_537532</name>
</gene>